<organism evidence="1 2">
    <name type="scientific">Nocardia tenerifensis</name>
    <dbReference type="NCBI Taxonomy" id="228006"/>
    <lineage>
        <taxon>Bacteria</taxon>
        <taxon>Bacillati</taxon>
        <taxon>Actinomycetota</taxon>
        <taxon>Actinomycetes</taxon>
        <taxon>Mycobacteriales</taxon>
        <taxon>Nocardiaceae</taxon>
        <taxon>Nocardia</taxon>
    </lineage>
</organism>
<comment type="caution">
    <text evidence="1">The sequence shown here is derived from an EMBL/GenBank/DDBJ whole genome shotgun (WGS) entry which is preliminary data.</text>
</comment>
<dbReference type="RefSeq" id="WP_040737150.1">
    <property type="nucleotide sequence ID" value="NZ_QJKF01000005.1"/>
</dbReference>
<dbReference type="AlphaFoldDB" id="A0A318JZK4"/>
<evidence type="ECO:0000313" key="1">
    <source>
        <dbReference type="EMBL" id="PXX63879.1"/>
    </source>
</evidence>
<proteinExistence type="predicted"/>
<dbReference type="EMBL" id="QJKF01000005">
    <property type="protein sequence ID" value="PXX63879.1"/>
    <property type="molecule type" value="Genomic_DNA"/>
</dbReference>
<evidence type="ECO:0000313" key="2">
    <source>
        <dbReference type="Proteomes" id="UP000247569"/>
    </source>
</evidence>
<sequence>MADHTAIDLVSRTAIDMIDHTADRSIGHDSIDPLTPERPASGDKLIRPAVMASRATLDMNDNTADGMIDHVTIGPLTRTADMTNHAAIDTIGRVRVDKIRHIVETARSAAPPRPSAAGNPAMSLS</sequence>
<name>A0A318JZK4_9NOCA</name>
<accession>A0A318JZK4</accession>
<dbReference type="Proteomes" id="UP000247569">
    <property type="component" value="Unassembled WGS sequence"/>
</dbReference>
<protein>
    <submittedName>
        <fullName evidence="1">Uncharacterized protein</fullName>
    </submittedName>
</protein>
<reference evidence="1 2" key="1">
    <citation type="submission" date="2018-05" db="EMBL/GenBank/DDBJ databases">
        <title>Genomic Encyclopedia of Type Strains, Phase IV (KMG-IV): sequencing the most valuable type-strain genomes for metagenomic binning, comparative biology and taxonomic classification.</title>
        <authorList>
            <person name="Goeker M."/>
        </authorList>
    </citation>
    <scope>NUCLEOTIDE SEQUENCE [LARGE SCALE GENOMIC DNA]</scope>
    <source>
        <strain evidence="1 2">DSM 44704</strain>
    </source>
</reference>
<keyword evidence="2" id="KW-1185">Reference proteome</keyword>
<gene>
    <name evidence="1" type="ORF">DFR70_10561</name>
</gene>